<organism evidence="1 2">
    <name type="scientific">Porites evermanni</name>
    <dbReference type="NCBI Taxonomy" id="104178"/>
    <lineage>
        <taxon>Eukaryota</taxon>
        <taxon>Metazoa</taxon>
        <taxon>Cnidaria</taxon>
        <taxon>Anthozoa</taxon>
        <taxon>Hexacorallia</taxon>
        <taxon>Scleractinia</taxon>
        <taxon>Fungiina</taxon>
        <taxon>Poritidae</taxon>
        <taxon>Porites</taxon>
    </lineage>
</organism>
<reference evidence="1 2" key="1">
    <citation type="submission" date="2022-05" db="EMBL/GenBank/DDBJ databases">
        <authorList>
            <consortium name="Genoscope - CEA"/>
            <person name="William W."/>
        </authorList>
    </citation>
    <scope>NUCLEOTIDE SEQUENCE [LARGE SCALE GENOMIC DNA]</scope>
</reference>
<keyword evidence="2" id="KW-1185">Reference proteome</keyword>
<comment type="caution">
    <text evidence="1">The sequence shown here is derived from an EMBL/GenBank/DDBJ whole genome shotgun (WGS) entry which is preliminary data.</text>
</comment>
<name>A0ABN8RGS4_9CNID</name>
<feature type="non-terminal residue" evidence="1">
    <location>
        <position position="43"/>
    </location>
</feature>
<evidence type="ECO:0000313" key="1">
    <source>
        <dbReference type="EMBL" id="CAH3177393.1"/>
    </source>
</evidence>
<proteinExistence type="predicted"/>
<evidence type="ECO:0000313" key="2">
    <source>
        <dbReference type="Proteomes" id="UP001159427"/>
    </source>
</evidence>
<accession>A0ABN8RGS4</accession>
<gene>
    <name evidence="1" type="ORF">PEVE_00011219</name>
</gene>
<dbReference type="EMBL" id="CALNXI010001804">
    <property type="protein sequence ID" value="CAH3177393.1"/>
    <property type="molecule type" value="Genomic_DNA"/>
</dbReference>
<protein>
    <submittedName>
        <fullName evidence="1">Uncharacterized protein</fullName>
    </submittedName>
</protein>
<dbReference type="Proteomes" id="UP001159427">
    <property type="component" value="Unassembled WGS sequence"/>
</dbReference>
<sequence>MDVRRQVLILTAEKLIKKFEAGAIEDRWNVLCYMNEQFDFDKI</sequence>